<dbReference type="PANTHER" id="PTHR44858">
    <property type="entry name" value="TETRATRICOPEPTIDE REPEAT PROTEIN 6"/>
    <property type="match status" value="1"/>
</dbReference>
<keyword evidence="5" id="KW-1133">Transmembrane helix</keyword>
<keyword evidence="5" id="KW-0812">Transmembrane</keyword>
<dbReference type="Proteomes" id="UP000481852">
    <property type="component" value="Unassembled WGS sequence"/>
</dbReference>
<proteinExistence type="predicted"/>
<dbReference type="Pfam" id="PF13181">
    <property type="entry name" value="TPR_8"/>
    <property type="match status" value="1"/>
</dbReference>
<name>A0A6L5X632_9FIRM</name>
<keyword evidence="2 3" id="KW-0802">TPR repeat</keyword>
<dbReference type="EMBL" id="VULZ01000004">
    <property type="protein sequence ID" value="MSS14396.1"/>
    <property type="molecule type" value="Genomic_DNA"/>
</dbReference>
<sequence>MRSFIRLPGAATVRCGSHSVSLNSTPGTRRGSTSRSEEEEAPGTGDKVMARIRTQEAPGGCGCRTISGKRVMENGKMSRWKQSVRRRVAVTAGMFLLAGGLLAGCSGGISTQKTEKGYRAVKDADFQSAQQDFETAVTEGEDAVQAYRGLGIALMGQAKYKDAVDAFNKALAATDEKMPDTVKDLLLYRESAEYRGADYAAVIKTAESLIGMDEKMKEPYFYRGAAYLYQGEQDKAKTNFDYAVSLDPSNYSLYLNIYRVYNDNHLSAVGDEYLQTALGTEPSDAEGYYQVGQIYYYLEQYDEAAKALAEPIKEKNVPAMSLMGQIYLARKDYDNAKAIYTQVQSIDPSSTDSYNGLALCALAQDDVQTALQYIAQGLALPGNEGKQDLYFNEVVAYEKSLDFLTAKDKCQKYVELYPTDEKGQRELTFLNSRN</sequence>
<dbReference type="PROSITE" id="PS50005">
    <property type="entry name" value="TPR"/>
    <property type="match status" value="3"/>
</dbReference>
<evidence type="ECO:0000256" key="5">
    <source>
        <dbReference type="SAM" id="Phobius"/>
    </source>
</evidence>
<feature type="compositionally biased region" description="Low complexity" evidence="4">
    <location>
        <begin position="24"/>
        <end position="34"/>
    </location>
</feature>
<feature type="transmembrane region" description="Helical" evidence="5">
    <location>
        <begin position="88"/>
        <end position="109"/>
    </location>
</feature>
<dbReference type="SMART" id="SM00028">
    <property type="entry name" value="TPR"/>
    <property type="match status" value="5"/>
</dbReference>
<dbReference type="SUPFAM" id="SSF48452">
    <property type="entry name" value="TPR-like"/>
    <property type="match status" value="1"/>
</dbReference>
<evidence type="ECO:0000256" key="4">
    <source>
        <dbReference type="SAM" id="MobiDB-lite"/>
    </source>
</evidence>
<dbReference type="Pfam" id="PF07719">
    <property type="entry name" value="TPR_2"/>
    <property type="match status" value="1"/>
</dbReference>
<evidence type="ECO:0000256" key="3">
    <source>
        <dbReference type="PROSITE-ProRule" id="PRU00339"/>
    </source>
</evidence>
<dbReference type="AlphaFoldDB" id="A0A6L5X632"/>
<dbReference type="Pfam" id="PF14559">
    <property type="entry name" value="TPR_19"/>
    <property type="match status" value="1"/>
</dbReference>
<evidence type="ECO:0000256" key="2">
    <source>
        <dbReference type="ARBA" id="ARBA00022803"/>
    </source>
</evidence>
<keyword evidence="1" id="KW-0677">Repeat</keyword>
<dbReference type="Gene3D" id="1.25.40.10">
    <property type="entry name" value="Tetratricopeptide repeat domain"/>
    <property type="match status" value="4"/>
</dbReference>
<dbReference type="InterPro" id="IPR019734">
    <property type="entry name" value="TPR_rpt"/>
</dbReference>
<dbReference type="InterPro" id="IPR011990">
    <property type="entry name" value="TPR-like_helical_dom_sf"/>
</dbReference>
<feature type="region of interest" description="Disordered" evidence="4">
    <location>
        <begin position="16"/>
        <end position="46"/>
    </location>
</feature>
<feature type="repeat" description="TPR" evidence="3">
    <location>
        <begin position="317"/>
        <end position="350"/>
    </location>
</feature>
<feature type="repeat" description="TPR" evidence="3">
    <location>
        <begin position="144"/>
        <end position="177"/>
    </location>
</feature>
<dbReference type="InterPro" id="IPR013105">
    <property type="entry name" value="TPR_2"/>
</dbReference>
<evidence type="ECO:0000256" key="1">
    <source>
        <dbReference type="ARBA" id="ARBA00022737"/>
    </source>
</evidence>
<evidence type="ECO:0000313" key="6">
    <source>
        <dbReference type="EMBL" id="MSS14396.1"/>
    </source>
</evidence>
<protein>
    <submittedName>
        <fullName evidence="6">Tetratricopeptide repeat protein</fullName>
    </submittedName>
</protein>
<dbReference type="InterPro" id="IPR050498">
    <property type="entry name" value="Ycf3"/>
</dbReference>
<keyword evidence="5" id="KW-0472">Membrane</keyword>
<evidence type="ECO:0000313" key="7">
    <source>
        <dbReference type="Proteomes" id="UP000481852"/>
    </source>
</evidence>
<keyword evidence="7" id="KW-1185">Reference proteome</keyword>
<feature type="repeat" description="TPR" evidence="3">
    <location>
        <begin position="217"/>
        <end position="250"/>
    </location>
</feature>
<dbReference type="PANTHER" id="PTHR44858:SF1">
    <property type="entry name" value="UDP-N-ACETYLGLUCOSAMINE--PEPTIDE N-ACETYLGLUCOSAMINYLTRANSFERASE SPINDLY-RELATED"/>
    <property type="match status" value="1"/>
</dbReference>
<reference evidence="6 7" key="1">
    <citation type="submission" date="2019-08" db="EMBL/GenBank/DDBJ databases">
        <title>In-depth cultivation of the pig gut microbiome towards novel bacterial diversity and tailored functional studies.</title>
        <authorList>
            <person name="Wylensek D."/>
            <person name="Hitch T.C.A."/>
            <person name="Clavel T."/>
        </authorList>
    </citation>
    <scope>NUCLEOTIDE SEQUENCE [LARGE SCALE GENOMIC DNA]</scope>
    <source>
        <strain evidence="6 7">Oil+RF-744-WCA-WT-11</strain>
    </source>
</reference>
<gene>
    <name evidence="6" type="ORF">FYJ35_04965</name>
</gene>
<comment type="caution">
    <text evidence="6">The sequence shown here is derived from an EMBL/GenBank/DDBJ whole genome shotgun (WGS) entry which is preliminary data.</text>
</comment>
<dbReference type="Pfam" id="PF13432">
    <property type="entry name" value="TPR_16"/>
    <property type="match status" value="1"/>
</dbReference>
<organism evidence="6 7">
    <name type="scientific">Porcincola intestinalis</name>
    <dbReference type="NCBI Taxonomy" id="2606632"/>
    <lineage>
        <taxon>Bacteria</taxon>
        <taxon>Bacillati</taxon>
        <taxon>Bacillota</taxon>
        <taxon>Clostridia</taxon>
        <taxon>Lachnospirales</taxon>
        <taxon>Lachnospiraceae</taxon>
        <taxon>Porcincola</taxon>
    </lineage>
</organism>
<accession>A0A6L5X632</accession>